<evidence type="ECO:0000259" key="1">
    <source>
        <dbReference type="Pfam" id="PF13229"/>
    </source>
</evidence>
<evidence type="ECO:0000313" key="2">
    <source>
        <dbReference type="EMBL" id="CAB4851579.1"/>
    </source>
</evidence>
<feature type="domain" description="Right handed beta helix" evidence="1">
    <location>
        <begin position="168"/>
        <end position="318"/>
    </location>
</feature>
<reference evidence="2" key="1">
    <citation type="submission" date="2020-05" db="EMBL/GenBank/DDBJ databases">
        <authorList>
            <person name="Chiriac C."/>
            <person name="Salcher M."/>
            <person name="Ghai R."/>
            <person name="Kavagutti S V."/>
        </authorList>
    </citation>
    <scope>NUCLEOTIDE SEQUENCE</scope>
</reference>
<dbReference type="InterPro" id="IPR012334">
    <property type="entry name" value="Pectin_lyas_fold"/>
</dbReference>
<dbReference type="InterPro" id="IPR039448">
    <property type="entry name" value="Beta_helix"/>
</dbReference>
<sequence>MLLLIGMISGCTDSQQSVQTQATTAVTVPTISEPVVVTEPAVRLDQAAFPDSLATFHGNDLWANPTTGNDANTGTTRTTALRTVGEAWRRVPAGTTLTTGYHLHLTAGHYPVDALVNYWEDRHGTVAAPIIVEAADGAHTVVFDGDINMYAVSYFALIGVDIIRDGDAFHCEHCDHILIRDSELSGGTGAHETVKVNQSQYLFIESSDIHGADDNAIDFVAVQYGHVTGNRIHGAQDWCMYTKGGSAYLTVSGNEVYDCGTGGITAGQGTGFEFMVAPWLQYEAYGIRITDNVVHDTEGAGLGVNGGYNILLAGNTLYRVGTRSHLVEFVQGSRSCDGDTATCAAHLAAGGWGPSNTGDVPIPNRHVYFYNNITVNPAGVQSQWQHFEIQGPTTPPAGSHAPNPSVADDDVRIVGNVIWNGSADMPLGIGDSTGCAPTNPTCNATQLTSSNRINTWQPQMIDPAHGDYRLTPTSQAAMPPAAAPPAFVWADAPTGVTAPMAWL</sequence>
<gene>
    <name evidence="2" type="ORF">UFOPK3267_01605</name>
</gene>
<dbReference type="SUPFAM" id="SSF51126">
    <property type="entry name" value="Pectin lyase-like"/>
    <property type="match status" value="1"/>
</dbReference>
<dbReference type="SMART" id="SM00710">
    <property type="entry name" value="PbH1"/>
    <property type="match status" value="5"/>
</dbReference>
<dbReference type="EMBL" id="CAFBIY010000086">
    <property type="protein sequence ID" value="CAB4851579.1"/>
    <property type="molecule type" value="Genomic_DNA"/>
</dbReference>
<dbReference type="Pfam" id="PF13229">
    <property type="entry name" value="Beta_helix"/>
    <property type="match status" value="1"/>
</dbReference>
<proteinExistence type="predicted"/>
<name>A0A6J7C5N3_9ZZZZ</name>
<dbReference type="AlphaFoldDB" id="A0A6J7C5N3"/>
<dbReference type="InterPro" id="IPR006626">
    <property type="entry name" value="PbH1"/>
</dbReference>
<protein>
    <submittedName>
        <fullName evidence="2">Unannotated protein</fullName>
    </submittedName>
</protein>
<dbReference type="Gene3D" id="2.160.20.10">
    <property type="entry name" value="Single-stranded right-handed beta-helix, Pectin lyase-like"/>
    <property type="match status" value="1"/>
</dbReference>
<accession>A0A6J7C5N3</accession>
<organism evidence="2">
    <name type="scientific">freshwater metagenome</name>
    <dbReference type="NCBI Taxonomy" id="449393"/>
    <lineage>
        <taxon>unclassified sequences</taxon>
        <taxon>metagenomes</taxon>
        <taxon>ecological metagenomes</taxon>
    </lineage>
</organism>
<dbReference type="InterPro" id="IPR011050">
    <property type="entry name" value="Pectin_lyase_fold/virulence"/>
</dbReference>